<accession>A0A5A9Z4S4</accession>
<comment type="caution">
    <text evidence="2">The sequence shown here is derived from an EMBL/GenBank/DDBJ whole genome shotgun (WGS) entry which is preliminary data.</text>
</comment>
<keyword evidence="3" id="KW-1185">Reference proteome</keyword>
<proteinExistence type="predicted"/>
<organism evidence="2 3">
    <name type="scientific">Streptomyces apricus</name>
    <dbReference type="NCBI Taxonomy" id="1828112"/>
    <lineage>
        <taxon>Bacteria</taxon>
        <taxon>Bacillati</taxon>
        <taxon>Actinomycetota</taxon>
        <taxon>Actinomycetes</taxon>
        <taxon>Kitasatosporales</taxon>
        <taxon>Streptomycetaceae</taxon>
        <taxon>Streptomyces</taxon>
    </lineage>
</organism>
<dbReference type="AlphaFoldDB" id="A0A5A9Z4S4"/>
<feature type="region of interest" description="Disordered" evidence="1">
    <location>
        <begin position="23"/>
        <end position="42"/>
    </location>
</feature>
<dbReference type="Proteomes" id="UP000324965">
    <property type="component" value="Unassembled WGS sequence"/>
</dbReference>
<evidence type="ECO:0000313" key="3">
    <source>
        <dbReference type="Proteomes" id="UP000324965"/>
    </source>
</evidence>
<name>A0A5A9Z4S4_9ACTN</name>
<dbReference type="GO" id="GO:0032259">
    <property type="term" value="P:methylation"/>
    <property type="evidence" value="ECO:0007669"/>
    <property type="project" value="UniProtKB-KW"/>
</dbReference>
<feature type="non-terminal residue" evidence="2">
    <location>
        <position position="56"/>
    </location>
</feature>
<evidence type="ECO:0000256" key="1">
    <source>
        <dbReference type="SAM" id="MobiDB-lite"/>
    </source>
</evidence>
<keyword evidence="2" id="KW-0489">Methyltransferase</keyword>
<reference evidence="2 3" key="1">
    <citation type="submission" date="2019-05" db="EMBL/GenBank/DDBJ databases">
        <authorList>
            <person name="Hariharan J."/>
            <person name="Choudoir M.J."/>
            <person name="Diebold P."/>
            <person name="Panke-Buisse K."/>
            <person name="Buckley D.H."/>
        </authorList>
    </citation>
    <scope>NUCLEOTIDE SEQUENCE [LARGE SCALE GENOMIC DNA]</scope>
    <source>
        <strain evidence="2 3">SUN51</strain>
    </source>
</reference>
<sequence length="56" mass="5938">MPEPRTVAELAGSEALALVATPAPPAGYGPLSPDRPVPGRPLRLNPLYRDGVLHWP</sequence>
<protein>
    <submittedName>
        <fullName evidence="2">Class I SAM-dependent methyltransferase</fullName>
    </submittedName>
</protein>
<dbReference type="EMBL" id="VDFC01000173">
    <property type="protein sequence ID" value="KAA0912170.1"/>
    <property type="molecule type" value="Genomic_DNA"/>
</dbReference>
<evidence type="ECO:0000313" key="2">
    <source>
        <dbReference type="EMBL" id="KAA0912170.1"/>
    </source>
</evidence>
<dbReference type="GO" id="GO:0008168">
    <property type="term" value="F:methyltransferase activity"/>
    <property type="evidence" value="ECO:0007669"/>
    <property type="project" value="UniProtKB-KW"/>
</dbReference>
<gene>
    <name evidence="2" type="ORF">FGF04_38975</name>
</gene>
<feature type="compositionally biased region" description="Pro residues" evidence="1">
    <location>
        <begin position="23"/>
        <end position="39"/>
    </location>
</feature>
<keyword evidence="2" id="KW-0808">Transferase</keyword>